<reference evidence="1 2" key="1">
    <citation type="submission" date="2020-02" db="EMBL/GenBank/DDBJ databases">
        <authorList>
            <person name="Criscuolo A."/>
        </authorList>
    </citation>
    <scope>NUCLEOTIDE SEQUENCE [LARGE SCALE GENOMIC DNA]</scope>
    <source>
        <strain evidence="1">CIP105534</strain>
    </source>
</reference>
<gene>
    <name evidence="1" type="ORF">FLA105534_04326</name>
</gene>
<organism evidence="1 2">
    <name type="scientific">Flavobacterium bizetiae</name>
    <dbReference type="NCBI Taxonomy" id="2704140"/>
    <lineage>
        <taxon>Bacteria</taxon>
        <taxon>Pseudomonadati</taxon>
        <taxon>Bacteroidota</taxon>
        <taxon>Flavobacteriia</taxon>
        <taxon>Flavobacteriales</taxon>
        <taxon>Flavobacteriaceae</taxon>
        <taxon>Flavobacterium</taxon>
    </lineage>
</organism>
<dbReference type="AlphaFoldDB" id="A0A6J4GZV4"/>
<accession>A0A6J4GZV4</accession>
<protein>
    <submittedName>
        <fullName evidence="1">Uncharacterized protein</fullName>
    </submittedName>
</protein>
<dbReference type="EMBL" id="CADCSU010000166">
    <property type="protein sequence ID" value="CAA9202924.1"/>
    <property type="molecule type" value="Genomic_DNA"/>
</dbReference>
<proteinExistence type="predicted"/>
<keyword evidence="2" id="KW-1185">Reference proteome</keyword>
<evidence type="ECO:0000313" key="2">
    <source>
        <dbReference type="Proteomes" id="UP000479938"/>
    </source>
</evidence>
<sequence length="239" mass="27577">MKDLLTKIIEAHGGLKRWLQFNTIQVEMVSGGKLFDLKEFPQDSTPRQMTAYLHKQQASMQPFGAANQKTHFTPERISIETVEGKVLSERIDTPANIHKHMAAEKWDALDRAYFNGYAMWMYLTTPFFMLMPGFEVTETEAWQEGNETWQGLKVTFPPELASHCPTQYFYFGEDYLLRRLDYEIDIAGTFNAAQYVSDFVEVQGIKLPTKRRAYKRDATGKPILDELMVAIDLSDIRLT</sequence>
<dbReference type="Proteomes" id="UP000479938">
    <property type="component" value="Unassembled WGS sequence"/>
</dbReference>
<dbReference type="RefSeq" id="WP_173972834.1">
    <property type="nucleotide sequence ID" value="NZ_CADCSU010000166.1"/>
</dbReference>
<name>A0A6J4GZV4_9FLAO</name>
<evidence type="ECO:0000313" key="1">
    <source>
        <dbReference type="EMBL" id="CAA9202924.1"/>
    </source>
</evidence>